<dbReference type="InterPro" id="IPR002661">
    <property type="entry name" value="Ribosome_recyc_fac"/>
</dbReference>
<keyword evidence="8" id="KW-1185">Reference proteome</keyword>
<dbReference type="HAMAP" id="MF_00040">
    <property type="entry name" value="RRF"/>
    <property type="match status" value="1"/>
</dbReference>
<dbReference type="GO" id="GO:0043023">
    <property type="term" value="F:ribosomal large subunit binding"/>
    <property type="evidence" value="ECO:0007669"/>
    <property type="project" value="TreeGrafter"/>
</dbReference>
<dbReference type="Gene3D" id="3.30.1360.40">
    <property type="match status" value="1"/>
</dbReference>
<reference evidence="7" key="1">
    <citation type="submission" date="2022-05" db="EMBL/GenBank/DDBJ databases">
        <authorList>
            <person name="Oliphant S.A."/>
            <person name="Watson-Haigh N.S."/>
            <person name="Sumby K.M."/>
            <person name="Gardner J.M."/>
            <person name="Jiranek V."/>
        </authorList>
    </citation>
    <scope>NUCLEOTIDE SEQUENCE</scope>
    <source>
        <strain evidence="7">KI4_B1</strain>
    </source>
</reference>
<dbReference type="CDD" id="cd00520">
    <property type="entry name" value="RRF"/>
    <property type="match status" value="1"/>
</dbReference>
<evidence type="ECO:0000313" key="7">
    <source>
        <dbReference type="EMBL" id="USS89555.1"/>
    </source>
</evidence>
<evidence type="ECO:0000256" key="3">
    <source>
        <dbReference type="ARBA" id="ARBA00022490"/>
    </source>
</evidence>
<dbReference type="Gene3D" id="1.10.132.20">
    <property type="entry name" value="Ribosome-recycling factor"/>
    <property type="match status" value="1"/>
</dbReference>
<protein>
    <recommendedName>
        <fullName evidence="5">Ribosome-recycling factor</fullName>
        <shortName evidence="5">RRF</shortName>
    </recommendedName>
    <alternativeName>
        <fullName evidence="5">Ribosome-releasing factor</fullName>
    </alternativeName>
</protein>
<dbReference type="FunFam" id="3.30.1360.40:FF:000001">
    <property type="entry name" value="Ribosome-recycling factor"/>
    <property type="match status" value="1"/>
</dbReference>
<proteinExistence type="inferred from homology"/>
<dbReference type="FunFam" id="1.10.132.20:FF:000001">
    <property type="entry name" value="Ribosome-recycling factor"/>
    <property type="match status" value="1"/>
</dbReference>
<evidence type="ECO:0000256" key="5">
    <source>
        <dbReference type="HAMAP-Rule" id="MF_00040"/>
    </source>
</evidence>
<feature type="domain" description="Ribosome recycling factor" evidence="6">
    <location>
        <begin position="23"/>
        <end position="186"/>
    </location>
</feature>
<organism evidence="7 8">
    <name type="scientific">Fructilactobacillus cliffordii</name>
    <dbReference type="NCBI Taxonomy" id="2940299"/>
    <lineage>
        <taxon>Bacteria</taxon>
        <taxon>Bacillati</taxon>
        <taxon>Bacillota</taxon>
        <taxon>Bacilli</taxon>
        <taxon>Lactobacillales</taxon>
        <taxon>Lactobacillaceae</taxon>
        <taxon>Fructilactobacillus</taxon>
    </lineage>
</organism>
<gene>
    <name evidence="5 7" type="primary">frr</name>
    <name evidence="7" type="ORF">M3M40_01845</name>
</gene>
<dbReference type="InterPro" id="IPR023584">
    <property type="entry name" value="Ribosome_recyc_fac_dom"/>
</dbReference>
<evidence type="ECO:0000313" key="8">
    <source>
        <dbReference type="Proteomes" id="UP001055911"/>
    </source>
</evidence>
<dbReference type="Pfam" id="PF01765">
    <property type="entry name" value="RRF"/>
    <property type="match status" value="1"/>
</dbReference>
<dbReference type="InterPro" id="IPR036191">
    <property type="entry name" value="RRF_sf"/>
</dbReference>
<dbReference type="AlphaFoldDB" id="A0A9Q9E2A3"/>
<comment type="similarity">
    <text evidence="2 5">Belongs to the RRF family.</text>
</comment>
<dbReference type="GO" id="GO:0006415">
    <property type="term" value="P:translational termination"/>
    <property type="evidence" value="ECO:0007669"/>
    <property type="project" value="UniProtKB-UniRule"/>
</dbReference>
<evidence type="ECO:0000256" key="2">
    <source>
        <dbReference type="ARBA" id="ARBA00005912"/>
    </source>
</evidence>
<dbReference type="GO" id="GO:0005737">
    <property type="term" value="C:cytoplasm"/>
    <property type="evidence" value="ECO:0007669"/>
    <property type="project" value="UniProtKB-SubCell"/>
</dbReference>
<dbReference type="EMBL" id="CP097119">
    <property type="protein sequence ID" value="USS89555.1"/>
    <property type="molecule type" value="Genomic_DNA"/>
</dbReference>
<dbReference type="Proteomes" id="UP001055911">
    <property type="component" value="Chromosome"/>
</dbReference>
<accession>A0A9Q9E2A3</accession>
<dbReference type="SUPFAM" id="SSF55194">
    <property type="entry name" value="Ribosome recycling factor, RRF"/>
    <property type="match status" value="1"/>
</dbReference>
<evidence type="ECO:0000256" key="4">
    <source>
        <dbReference type="ARBA" id="ARBA00022917"/>
    </source>
</evidence>
<evidence type="ECO:0000259" key="6">
    <source>
        <dbReference type="Pfam" id="PF01765"/>
    </source>
</evidence>
<dbReference type="NCBIfam" id="TIGR00496">
    <property type="entry name" value="frr"/>
    <property type="match status" value="1"/>
</dbReference>
<dbReference type="PANTHER" id="PTHR20982">
    <property type="entry name" value="RIBOSOME RECYCLING FACTOR"/>
    <property type="match status" value="1"/>
</dbReference>
<dbReference type="PANTHER" id="PTHR20982:SF3">
    <property type="entry name" value="MITOCHONDRIAL RIBOSOME RECYCLING FACTOR PSEUDO 1"/>
    <property type="match status" value="1"/>
</dbReference>
<comment type="function">
    <text evidence="5">Responsible for the release of ribosomes from messenger RNA at the termination of protein biosynthesis. May increase the efficiency of translation by recycling ribosomes from one round of translation to another.</text>
</comment>
<comment type="subcellular location">
    <subcellularLocation>
        <location evidence="1 5">Cytoplasm</location>
    </subcellularLocation>
</comment>
<evidence type="ECO:0000256" key="1">
    <source>
        <dbReference type="ARBA" id="ARBA00004496"/>
    </source>
</evidence>
<sequence>MPMNTKELTQETKRKMDRAQSVLENDLGQMRAGRANASILKPVVVDYYGAQTPLAQVASISIPEPRMLMISPYDKTALENIEKGILEADLGLNPMNDGDNIRIQIPQLTNERRQEIAKKAKATGEQSKVAIRNVRREAMDAIKQANKDDEVNDDEAHQLEDQIQKLTDSAIKGIDQIVKDKQASIMND</sequence>
<name>A0A9Q9E2A3_9LACO</name>
<keyword evidence="3 5" id="KW-0963">Cytoplasm</keyword>
<keyword evidence="4 5" id="KW-0648">Protein biosynthesis</keyword>